<reference evidence="8 9" key="1">
    <citation type="submission" date="2017-02" db="EMBL/GenBank/DDBJ databases">
        <authorList>
            <person name="Peterson S.W."/>
        </authorList>
    </citation>
    <scope>NUCLEOTIDE SEQUENCE [LARGE SCALE GENOMIC DNA]</scope>
    <source>
        <strain evidence="8 9">DSM 45154</strain>
    </source>
</reference>
<organism evidence="8 9">
    <name type="scientific">Marinactinospora thermotolerans DSM 45154</name>
    <dbReference type="NCBI Taxonomy" id="1122192"/>
    <lineage>
        <taxon>Bacteria</taxon>
        <taxon>Bacillati</taxon>
        <taxon>Actinomycetota</taxon>
        <taxon>Actinomycetes</taxon>
        <taxon>Streptosporangiales</taxon>
        <taxon>Nocardiopsidaceae</taxon>
        <taxon>Marinactinospora</taxon>
    </lineage>
</organism>
<keyword evidence="3" id="KW-1003">Cell membrane</keyword>
<evidence type="ECO:0000256" key="3">
    <source>
        <dbReference type="ARBA" id="ARBA00022475"/>
    </source>
</evidence>
<keyword evidence="4 7" id="KW-0812">Transmembrane</keyword>
<feature type="transmembrane region" description="Helical" evidence="7">
    <location>
        <begin position="371"/>
        <end position="391"/>
    </location>
</feature>
<evidence type="ECO:0000256" key="4">
    <source>
        <dbReference type="ARBA" id="ARBA00022692"/>
    </source>
</evidence>
<dbReference type="RefSeq" id="WP_159457200.1">
    <property type="nucleotide sequence ID" value="NZ_FUWS01000001.1"/>
</dbReference>
<dbReference type="Gene3D" id="1.20.1250.20">
    <property type="entry name" value="MFS general substrate transporter like domains"/>
    <property type="match status" value="2"/>
</dbReference>
<feature type="transmembrane region" description="Helical" evidence="7">
    <location>
        <begin position="106"/>
        <end position="123"/>
    </location>
</feature>
<dbReference type="EMBL" id="FUWS01000001">
    <property type="protein sequence ID" value="SJZ43384.1"/>
    <property type="molecule type" value="Genomic_DNA"/>
</dbReference>
<feature type="transmembrane region" description="Helical" evidence="7">
    <location>
        <begin position="47"/>
        <end position="68"/>
    </location>
</feature>
<comment type="subcellular location">
    <subcellularLocation>
        <location evidence="1">Cell membrane</location>
        <topology evidence="1">Multi-pass membrane protein</topology>
    </subcellularLocation>
</comment>
<dbReference type="PANTHER" id="PTHR23513">
    <property type="entry name" value="INTEGRAL MEMBRANE EFFLUX PROTEIN-RELATED"/>
    <property type="match status" value="1"/>
</dbReference>
<feature type="transmembrane region" description="Helical" evidence="7">
    <location>
        <begin position="222"/>
        <end position="240"/>
    </location>
</feature>
<evidence type="ECO:0000256" key="2">
    <source>
        <dbReference type="ARBA" id="ARBA00022448"/>
    </source>
</evidence>
<keyword evidence="2" id="KW-0813">Transport</keyword>
<evidence type="ECO:0000256" key="6">
    <source>
        <dbReference type="ARBA" id="ARBA00023136"/>
    </source>
</evidence>
<feature type="transmembrane region" description="Helical" evidence="7">
    <location>
        <begin position="304"/>
        <end position="330"/>
    </location>
</feature>
<feature type="transmembrane region" description="Helical" evidence="7">
    <location>
        <begin position="278"/>
        <end position="298"/>
    </location>
</feature>
<feature type="transmembrane region" description="Helical" evidence="7">
    <location>
        <begin position="20"/>
        <end position="41"/>
    </location>
</feature>
<keyword evidence="9" id="KW-1185">Reference proteome</keyword>
<evidence type="ECO:0000256" key="1">
    <source>
        <dbReference type="ARBA" id="ARBA00004651"/>
    </source>
</evidence>
<evidence type="ECO:0000256" key="5">
    <source>
        <dbReference type="ARBA" id="ARBA00022989"/>
    </source>
</evidence>
<evidence type="ECO:0000256" key="7">
    <source>
        <dbReference type="SAM" id="Phobius"/>
    </source>
</evidence>
<proteinExistence type="predicted"/>
<dbReference type="Pfam" id="PF05977">
    <property type="entry name" value="MFS_3"/>
    <property type="match status" value="1"/>
</dbReference>
<feature type="transmembrane region" description="Helical" evidence="7">
    <location>
        <begin position="342"/>
        <end position="365"/>
    </location>
</feature>
<dbReference type="InterPro" id="IPR036259">
    <property type="entry name" value="MFS_trans_sf"/>
</dbReference>
<dbReference type="Proteomes" id="UP000190637">
    <property type="component" value="Unassembled WGS sequence"/>
</dbReference>
<protein>
    <submittedName>
        <fullName evidence="8">Arabinose efflux permease</fullName>
    </submittedName>
</protein>
<gene>
    <name evidence="8" type="ORF">SAMN02745673_00448</name>
</gene>
<accession>A0A1T4KLW1</accession>
<keyword evidence="5 7" id="KW-1133">Transmembrane helix</keyword>
<evidence type="ECO:0000313" key="8">
    <source>
        <dbReference type="EMBL" id="SJZ43384.1"/>
    </source>
</evidence>
<evidence type="ECO:0000313" key="9">
    <source>
        <dbReference type="Proteomes" id="UP000190637"/>
    </source>
</evidence>
<dbReference type="AlphaFoldDB" id="A0A1T4KLW1"/>
<name>A0A1T4KLW1_9ACTN</name>
<dbReference type="SUPFAM" id="SSF103473">
    <property type="entry name" value="MFS general substrate transporter"/>
    <property type="match status" value="1"/>
</dbReference>
<feature type="transmembrane region" description="Helical" evidence="7">
    <location>
        <begin position="252"/>
        <end position="271"/>
    </location>
</feature>
<keyword evidence="6 7" id="KW-0472">Membrane</keyword>
<dbReference type="InterPro" id="IPR010290">
    <property type="entry name" value="TM_effector"/>
</dbReference>
<dbReference type="PANTHER" id="PTHR23513:SF11">
    <property type="entry name" value="STAPHYLOFERRIN A TRANSPORTER"/>
    <property type="match status" value="1"/>
</dbReference>
<dbReference type="GO" id="GO:0005886">
    <property type="term" value="C:plasma membrane"/>
    <property type="evidence" value="ECO:0007669"/>
    <property type="project" value="UniProtKB-SubCell"/>
</dbReference>
<feature type="transmembrane region" description="Helical" evidence="7">
    <location>
        <begin position="172"/>
        <end position="190"/>
    </location>
</feature>
<dbReference type="STRING" id="1122192.SAMN02745673_00448"/>
<sequence length="409" mass="41884">MNTGHPTTGRRQGAPRRLTLAFASVQGSSFGCLFLLTTLSVAEGDGYVGLGVQAFSQALPALALVFVFRAVAGRAGLPALVVPMLAAQAAVDAAFVAGYLTFGYHLPAAALTGLLLAVAIAAQGPGWKSLFSDLIPREDFRERYAGISSLNNVFRLVSPALAGAALSLGGGWIWFAADALLCVVAAVVVARVRRAVRTAPGERTERSAADAAPVPRPARWPFLLPFALICVFGFNIQLFAPVLATGVLGLDAGYAGILMASHTLGAILGSYLSGRVRLGTSALFGGAGLALGALTLLLPLPDTLWLALSLLVVVGAARGAALTTSSVIPVLASSRQEARDDLFARSAVFFAGSNVVSAPLVALLLEHGPPATAFYACGAGCMAAGLLWLVVGPRWMRAAAGEGRSPAPG</sequence>